<organism evidence="2 3">
    <name type="scientific">Deinococcus rubellus</name>
    <dbReference type="NCBI Taxonomy" id="1889240"/>
    <lineage>
        <taxon>Bacteria</taxon>
        <taxon>Thermotogati</taxon>
        <taxon>Deinococcota</taxon>
        <taxon>Deinococci</taxon>
        <taxon>Deinococcales</taxon>
        <taxon>Deinococcaceae</taxon>
        <taxon>Deinococcus</taxon>
    </lineage>
</organism>
<accession>A0ABY5YH24</accession>
<dbReference type="InterPro" id="IPR011004">
    <property type="entry name" value="Trimer_LpxA-like_sf"/>
</dbReference>
<dbReference type="InterPro" id="IPR020019">
    <property type="entry name" value="AcTrfase_PglD-like"/>
</dbReference>
<dbReference type="InterPro" id="IPR041561">
    <property type="entry name" value="PglD_N"/>
</dbReference>
<sequence length="207" mass="21375">MSGILVVGAGGHAKVVIATLLAAGETVEGLLDDQPSRWGSMVLGYPVLGSLEQLEKPDSRAILAIGNNRVRQTLSERYPEMAWVSAVHPNSVVHSSVRLGAGSVIFAGAVVQPDTTIGNHVIVNTAATVDHDCVLEDYVHIAPGTHLAGQVRLEQGAFLGIGSAAAPGVRVGAWATVGAGSVVIRDLPPHCVAVGVPARPRQAKDQP</sequence>
<gene>
    <name evidence="2" type="ORF">N0D28_10120</name>
</gene>
<dbReference type="RefSeq" id="WP_260559406.1">
    <property type="nucleotide sequence ID" value="NZ_BAABEC010000179.1"/>
</dbReference>
<dbReference type="Proteomes" id="UP001060261">
    <property type="component" value="Chromosome"/>
</dbReference>
<evidence type="ECO:0000313" key="2">
    <source>
        <dbReference type="EMBL" id="UWX63113.1"/>
    </source>
</evidence>
<name>A0ABY5YH24_9DEIO</name>
<dbReference type="CDD" id="cd03360">
    <property type="entry name" value="LbH_AT_putative"/>
    <property type="match status" value="1"/>
</dbReference>
<dbReference type="NCBIfam" id="TIGR03570">
    <property type="entry name" value="NeuD_NnaD"/>
    <property type="match status" value="1"/>
</dbReference>
<dbReference type="Gene3D" id="2.160.10.10">
    <property type="entry name" value="Hexapeptide repeat proteins"/>
    <property type="match status" value="1"/>
</dbReference>
<reference evidence="2" key="1">
    <citation type="submission" date="2022-09" db="EMBL/GenBank/DDBJ databases">
        <title>genome sequence of Deinococcus rubellus.</title>
        <authorList>
            <person name="Srinivasan S."/>
        </authorList>
    </citation>
    <scope>NUCLEOTIDE SEQUENCE</scope>
    <source>
        <strain evidence="2">Ant6</strain>
    </source>
</reference>
<dbReference type="SUPFAM" id="SSF51161">
    <property type="entry name" value="Trimeric LpxA-like enzymes"/>
    <property type="match status" value="1"/>
</dbReference>
<proteinExistence type="predicted"/>
<feature type="domain" description="PglD N-terminal" evidence="1">
    <location>
        <begin position="4"/>
        <end position="77"/>
    </location>
</feature>
<protein>
    <submittedName>
        <fullName evidence="2">Acetyltransferase</fullName>
    </submittedName>
</protein>
<keyword evidence="3" id="KW-1185">Reference proteome</keyword>
<dbReference type="PANTHER" id="PTHR43300:SF7">
    <property type="entry name" value="UDP-N-ACETYLBACILLOSAMINE N-ACETYLTRANSFERASE"/>
    <property type="match status" value="1"/>
</dbReference>
<dbReference type="EMBL" id="CP104213">
    <property type="protein sequence ID" value="UWX63113.1"/>
    <property type="molecule type" value="Genomic_DNA"/>
</dbReference>
<dbReference type="InterPro" id="IPR050179">
    <property type="entry name" value="Trans_hexapeptide_repeat"/>
</dbReference>
<dbReference type="PANTHER" id="PTHR43300">
    <property type="entry name" value="ACETYLTRANSFERASE"/>
    <property type="match status" value="1"/>
</dbReference>
<dbReference type="Gene3D" id="3.40.50.20">
    <property type="match status" value="1"/>
</dbReference>
<evidence type="ECO:0000259" key="1">
    <source>
        <dbReference type="Pfam" id="PF17836"/>
    </source>
</evidence>
<evidence type="ECO:0000313" key="3">
    <source>
        <dbReference type="Proteomes" id="UP001060261"/>
    </source>
</evidence>
<dbReference type="Pfam" id="PF17836">
    <property type="entry name" value="PglD_N"/>
    <property type="match status" value="1"/>
</dbReference>